<accession>A0A401SJF0</accession>
<dbReference type="Proteomes" id="UP000287033">
    <property type="component" value="Unassembled WGS sequence"/>
</dbReference>
<reference evidence="2 3" key="1">
    <citation type="journal article" date="2018" name="Nat. Ecol. Evol.">
        <title>Shark genomes provide insights into elasmobranch evolution and the origin of vertebrates.</title>
        <authorList>
            <person name="Hara Y"/>
            <person name="Yamaguchi K"/>
            <person name="Onimaru K"/>
            <person name="Kadota M"/>
            <person name="Koyanagi M"/>
            <person name="Keeley SD"/>
            <person name="Tatsumi K"/>
            <person name="Tanaka K"/>
            <person name="Motone F"/>
            <person name="Kageyama Y"/>
            <person name="Nozu R"/>
            <person name="Adachi N"/>
            <person name="Nishimura O"/>
            <person name="Nakagawa R"/>
            <person name="Tanegashima C"/>
            <person name="Kiyatake I"/>
            <person name="Matsumoto R"/>
            <person name="Murakumo K"/>
            <person name="Nishida K"/>
            <person name="Terakita A"/>
            <person name="Kuratani S"/>
            <person name="Sato K"/>
            <person name="Hyodo S Kuraku.S."/>
        </authorList>
    </citation>
    <scope>NUCLEOTIDE SEQUENCE [LARGE SCALE GENOMIC DNA]</scope>
</reference>
<gene>
    <name evidence="2" type="ORF">chiPu_0009000</name>
</gene>
<dbReference type="EMBL" id="BEZZ01000308">
    <property type="protein sequence ID" value="GCC30549.1"/>
    <property type="molecule type" value="Genomic_DNA"/>
</dbReference>
<evidence type="ECO:0000313" key="2">
    <source>
        <dbReference type="EMBL" id="GCC30549.1"/>
    </source>
</evidence>
<keyword evidence="3" id="KW-1185">Reference proteome</keyword>
<organism evidence="2 3">
    <name type="scientific">Chiloscyllium punctatum</name>
    <name type="common">Brownbanded bambooshark</name>
    <name type="synonym">Hemiscyllium punctatum</name>
    <dbReference type="NCBI Taxonomy" id="137246"/>
    <lineage>
        <taxon>Eukaryota</taxon>
        <taxon>Metazoa</taxon>
        <taxon>Chordata</taxon>
        <taxon>Craniata</taxon>
        <taxon>Vertebrata</taxon>
        <taxon>Chondrichthyes</taxon>
        <taxon>Elasmobranchii</taxon>
        <taxon>Galeomorphii</taxon>
        <taxon>Galeoidea</taxon>
        <taxon>Orectolobiformes</taxon>
        <taxon>Hemiscylliidae</taxon>
        <taxon>Chiloscyllium</taxon>
    </lineage>
</organism>
<protein>
    <submittedName>
        <fullName evidence="2">Uncharacterized protein</fullName>
    </submittedName>
</protein>
<dbReference type="AlphaFoldDB" id="A0A401SJF0"/>
<comment type="caution">
    <text evidence="2">The sequence shown here is derived from an EMBL/GenBank/DDBJ whole genome shotgun (WGS) entry which is preliminary data.</text>
</comment>
<evidence type="ECO:0000313" key="3">
    <source>
        <dbReference type="Proteomes" id="UP000287033"/>
    </source>
</evidence>
<feature type="compositionally biased region" description="Basic and acidic residues" evidence="1">
    <location>
        <begin position="73"/>
        <end position="93"/>
    </location>
</feature>
<evidence type="ECO:0000256" key="1">
    <source>
        <dbReference type="SAM" id="MobiDB-lite"/>
    </source>
</evidence>
<sequence>MDPPPNSDLQRRLPAPKRREQDQEEENVFVSLASKRSSGEEGGRGPISDARPRPSPGATPGEVGSNRAGSYRCLDRFDARSEREPASEMTRAR</sequence>
<feature type="region of interest" description="Disordered" evidence="1">
    <location>
        <begin position="1"/>
        <end position="93"/>
    </location>
</feature>
<proteinExistence type="predicted"/>
<name>A0A401SJF0_CHIPU</name>